<evidence type="ECO:0000259" key="8">
    <source>
        <dbReference type="Pfam" id="PF13193"/>
    </source>
</evidence>
<comment type="similarity">
    <text evidence="1 5">Belongs to the ATP-dependent AMP-binding enzyme family.</text>
</comment>
<dbReference type="Gene3D" id="3.40.50.12780">
    <property type="entry name" value="N-terminal domain of ligase-like"/>
    <property type="match status" value="1"/>
</dbReference>
<dbReference type="EMBL" id="HBFX01047001">
    <property type="protein sequence ID" value="CAD8977260.1"/>
    <property type="molecule type" value="Transcribed_RNA"/>
</dbReference>
<evidence type="ECO:0000256" key="2">
    <source>
        <dbReference type="ARBA" id="ARBA00022598"/>
    </source>
</evidence>
<name>A0A6U5B3G2_HEMAN</name>
<dbReference type="GO" id="GO:0016208">
    <property type="term" value="F:AMP binding"/>
    <property type="evidence" value="ECO:0007669"/>
    <property type="project" value="InterPro"/>
</dbReference>
<evidence type="ECO:0000256" key="3">
    <source>
        <dbReference type="ARBA" id="ARBA00022741"/>
    </source>
</evidence>
<accession>A0A6U5B3G2</accession>
<sequence>MSADESHLHEHPHDAELYPPPSEVSQGAHISSISEYRQMYKRSIEEPDEFWKEISAGFHWNKPWTTCSKVNYDLKKGDISIKWFLEGETNMCYNCLDRHVEAGHGDQIAYLWDGNDDEEDKFTYAQILDKVQRMANVLLSCGVMKGDPVAIYLPMIIELPVAMLACARIGAVHSVIFGGFSAESLAGRILDSKCKVVITADGVMRGPKPIKLLEITDDAVKLCQKEEHEAPDHVLVVQRLGETRMPISAGLTPRHKLLSELMSKADSKCPITWMAAEDPLFMLYTSGSTGKPKGVLHTTAGYMIWAATTFKYTFDYHEKDIFFCTADCGWITGHTYIAYGPMLNRATQVLFEGIPTHPSTGRFWEVCAKYKVTQFYTAPTAIRALMRYGDEPVTRNDLSHLRILGSVGEPINAEAWKWYHKVVGNDRCPVVDTWWQTETGGHMITPLPGATTLKPGSATLPFFGVVPIVLDAEGNEIEQMECSGYLAVKQSWPGQMRTVYGDHHRFEQTYFTLFNGENKLISDRFYITGDGCRRDKDGYYFLTGRVDDVINVSGHRIGTAEVESALDEHHDCTEAAVVGYPHPIKGEGIYAYITLRPGCDPSEELRAQLKSQVRHDIGAFAAPDVIHFVSGLPKTRSGKIMRRILRKVAAGTTDDLGDISTLADPSVVAQIISTIPKKA</sequence>
<dbReference type="Gene3D" id="3.30.300.30">
    <property type="match status" value="1"/>
</dbReference>
<dbReference type="GO" id="GO:0003987">
    <property type="term" value="F:acetate-CoA ligase activity"/>
    <property type="evidence" value="ECO:0007669"/>
    <property type="project" value="UniProtKB-UniRule"/>
</dbReference>
<feature type="region of interest" description="Disordered" evidence="6">
    <location>
        <begin position="1"/>
        <end position="26"/>
    </location>
</feature>
<dbReference type="InterPro" id="IPR025110">
    <property type="entry name" value="AMP-bd_C"/>
</dbReference>
<dbReference type="GO" id="GO:0005524">
    <property type="term" value="F:ATP binding"/>
    <property type="evidence" value="ECO:0007669"/>
    <property type="project" value="UniProtKB-UniRule"/>
</dbReference>
<dbReference type="PANTHER" id="PTHR24095:SF14">
    <property type="entry name" value="ACETYL-COENZYME A SYNTHETASE 1"/>
    <property type="match status" value="1"/>
</dbReference>
<evidence type="ECO:0000259" key="9">
    <source>
        <dbReference type="Pfam" id="PF16177"/>
    </source>
</evidence>
<dbReference type="InterPro" id="IPR032387">
    <property type="entry name" value="ACAS_N"/>
</dbReference>
<organism evidence="10">
    <name type="scientific">Hemiselmis andersenii</name>
    <name type="common">Cryptophyte alga</name>
    <dbReference type="NCBI Taxonomy" id="464988"/>
    <lineage>
        <taxon>Eukaryota</taxon>
        <taxon>Cryptophyceae</taxon>
        <taxon>Cryptomonadales</taxon>
        <taxon>Hemiselmidaceae</taxon>
        <taxon>Hemiselmis</taxon>
    </lineage>
</organism>
<dbReference type="PANTHER" id="PTHR24095">
    <property type="entry name" value="ACETYL-COENZYME A SYNTHETASE"/>
    <property type="match status" value="1"/>
</dbReference>
<protein>
    <recommendedName>
        <fullName evidence="5">Acetyl-coenzyme A synthetase</fullName>
        <ecNumber evidence="5">6.2.1.1</ecNumber>
    </recommendedName>
</protein>
<dbReference type="AlphaFoldDB" id="A0A6U5B3G2"/>
<evidence type="ECO:0000256" key="5">
    <source>
        <dbReference type="RuleBase" id="RU361147"/>
    </source>
</evidence>
<dbReference type="InterPro" id="IPR020845">
    <property type="entry name" value="AMP-binding_CS"/>
</dbReference>
<dbReference type="SUPFAM" id="SSF56801">
    <property type="entry name" value="Acetyl-CoA synthetase-like"/>
    <property type="match status" value="1"/>
</dbReference>
<dbReference type="FunFam" id="3.30.300.30:FF:000004">
    <property type="entry name" value="Acetyl-coenzyme A synthetase"/>
    <property type="match status" value="1"/>
</dbReference>
<dbReference type="Pfam" id="PF13193">
    <property type="entry name" value="AMP-binding_C"/>
    <property type="match status" value="1"/>
</dbReference>
<dbReference type="InterPro" id="IPR042099">
    <property type="entry name" value="ANL_N_sf"/>
</dbReference>
<feature type="domain" description="AMP-binding enzyme C-terminal" evidence="8">
    <location>
        <begin position="561"/>
        <end position="639"/>
    </location>
</feature>
<dbReference type="CDD" id="cd05966">
    <property type="entry name" value="ACS"/>
    <property type="match status" value="1"/>
</dbReference>
<dbReference type="NCBIfam" id="TIGR02188">
    <property type="entry name" value="Ac_CoA_lig_AcsA"/>
    <property type="match status" value="1"/>
</dbReference>
<keyword evidence="4 5" id="KW-0067">ATP-binding</keyword>
<reference evidence="10" key="1">
    <citation type="submission" date="2021-01" db="EMBL/GenBank/DDBJ databases">
        <authorList>
            <person name="Corre E."/>
            <person name="Pelletier E."/>
            <person name="Niang G."/>
            <person name="Scheremetjew M."/>
            <person name="Finn R."/>
            <person name="Kale V."/>
            <person name="Holt S."/>
            <person name="Cochrane G."/>
            <person name="Meng A."/>
            <person name="Brown T."/>
            <person name="Cohen L."/>
        </authorList>
    </citation>
    <scope>NUCLEOTIDE SEQUENCE</scope>
    <source>
        <strain evidence="10">CCMP644</strain>
    </source>
</reference>
<keyword evidence="2 5" id="KW-0436">Ligase</keyword>
<dbReference type="Pfam" id="PF00501">
    <property type="entry name" value="AMP-binding"/>
    <property type="match status" value="1"/>
</dbReference>
<evidence type="ECO:0000256" key="1">
    <source>
        <dbReference type="ARBA" id="ARBA00006432"/>
    </source>
</evidence>
<dbReference type="Pfam" id="PF16177">
    <property type="entry name" value="ACAS_N"/>
    <property type="match status" value="1"/>
</dbReference>
<evidence type="ECO:0000313" key="10">
    <source>
        <dbReference type="EMBL" id="CAD8977260.1"/>
    </source>
</evidence>
<keyword evidence="3 5" id="KW-0547">Nucleotide-binding</keyword>
<dbReference type="FunFam" id="3.40.50.12780:FF:000001">
    <property type="entry name" value="Acetyl-coenzyme A synthetase"/>
    <property type="match status" value="1"/>
</dbReference>
<feature type="domain" description="Acetyl-coenzyme A synthetase N-terminal" evidence="9">
    <location>
        <begin position="36"/>
        <end position="95"/>
    </location>
</feature>
<dbReference type="InterPro" id="IPR011904">
    <property type="entry name" value="Ac_CoA_lig"/>
</dbReference>
<dbReference type="GO" id="GO:0019427">
    <property type="term" value="P:acetyl-CoA biosynthetic process from acetate"/>
    <property type="evidence" value="ECO:0007669"/>
    <property type="project" value="InterPro"/>
</dbReference>
<proteinExistence type="inferred from homology"/>
<evidence type="ECO:0000256" key="4">
    <source>
        <dbReference type="ARBA" id="ARBA00022840"/>
    </source>
</evidence>
<comment type="catalytic activity">
    <reaction evidence="5">
        <text>acetate + ATP + CoA = acetyl-CoA + AMP + diphosphate</text>
        <dbReference type="Rhea" id="RHEA:23176"/>
        <dbReference type="ChEBI" id="CHEBI:30089"/>
        <dbReference type="ChEBI" id="CHEBI:30616"/>
        <dbReference type="ChEBI" id="CHEBI:33019"/>
        <dbReference type="ChEBI" id="CHEBI:57287"/>
        <dbReference type="ChEBI" id="CHEBI:57288"/>
        <dbReference type="ChEBI" id="CHEBI:456215"/>
        <dbReference type="EC" id="6.2.1.1"/>
    </reaction>
</comment>
<dbReference type="EC" id="6.2.1.1" evidence="5"/>
<dbReference type="NCBIfam" id="NF001208">
    <property type="entry name" value="PRK00174.1"/>
    <property type="match status" value="1"/>
</dbReference>
<dbReference type="PROSITE" id="PS00455">
    <property type="entry name" value="AMP_BINDING"/>
    <property type="match status" value="1"/>
</dbReference>
<gene>
    <name evidence="10" type="ORF">HAND00432_LOCUS28268</name>
</gene>
<dbReference type="InterPro" id="IPR045851">
    <property type="entry name" value="AMP-bd_C_sf"/>
</dbReference>
<feature type="compositionally biased region" description="Basic and acidic residues" evidence="6">
    <location>
        <begin position="1"/>
        <end position="16"/>
    </location>
</feature>
<evidence type="ECO:0000256" key="6">
    <source>
        <dbReference type="SAM" id="MobiDB-lite"/>
    </source>
</evidence>
<evidence type="ECO:0000259" key="7">
    <source>
        <dbReference type="Pfam" id="PF00501"/>
    </source>
</evidence>
<feature type="domain" description="AMP-dependent synthetase/ligase" evidence="7">
    <location>
        <begin position="102"/>
        <end position="491"/>
    </location>
</feature>
<dbReference type="InterPro" id="IPR000873">
    <property type="entry name" value="AMP-dep_synth/lig_dom"/>
</dbReference>